<dbReference type="SMART" id="SM00338">
    <property type="entry name" value="BRLZ"/>
    <property type="match status" value="1"/>
</dbReference>
<feature type="domain" description="BZIP" evidence="2">
    <location>
        <begin position="23"/>
        <end position="75"/>
    </location>
</feature>
<dbReference type="PROSITE" id="PS50217">
    <property type="entry name" value="BZIP"/>
    <property type="match status" value="1"/>
</dbReference>
<evidence type="ECO:0000259" key="2">
    <source>
        <dbReference type="PROSITE" id="PS50217"/>
    </source>
</evidence>
<feature type="compositionally biased region" description="Basic and acidic residues" evidence="1">
    <location>
        <begin position="14"/>
        <end position="36"/>
    </location>
</feature>
<dbReference type="Pfam" id="PF00170">
    <property type="entry name" value="bZIP_1"/>
    <property type="match status" value="1"/>
</dbReference>
<sequence length="297" mass="34611">MKSSDSRGGLKGSDASEGKEGDRKVKSNNLRAKEYRDRKKQYLTKLEETNKKLVQENMALKKEIWELKKEISSMKPTKLYQNESKAKIDHHENFAFVKLPKMFKENPDSVRFSQIEMALSDLSEWGPDRVNVVKKAFDDILTYMVSKDNKCFHAVYKKMNMSEYLNKLGRKRVIKNKYKELEEPGPEEIALDLNLSDDLMNYLKKNGHGFMQTTRTYKKLVKQLITIRNAIIKAGQEKQKYHDQTKIYESHSKLDFIKVSDLVKKLDGSKFVSPHSLWDLPVRDPDSDIYKGCELSE</sequence>
<dbReference type="InterPro" id="IPR004827">
    <property type="entry name" value="bZIP"/>
</dbReference>
<dbReference type="CDD" id="cd14686">
    <property type="entry name" value="bZIP"/>
    <property type="match status" value="1"/>
</dbReference>
<protein>
    <recommendedName>
        <fullName evidence="2">BZIP domain-containing protein</fullName>
    </recommendedName>
</protein>
<evidence type="ECO:0000313" key="3">
    <source>
        <dbReference type="EMBL" id="CAI2376058.1"/>
    </source>
</evidence>
<gene>
    <name evidence="3" type="ORF">ECRASSUSDP1_LOCUS17427</name>
</gene>
<evidence type="ECO:0000313" key="4">
    <source>
        <dbReference type="Proteomes" id="UP001295684"/>
    </source>
</evidence>
<dbReference type="Gene3D" id="1.20.5.170">
    <property type="match status" value="1"/>
</dbReference>
<reference evidence="3" key="1">
    <citation type="submission" date="2023-07" db="EMBL/GenBank/DDBJ databases">
        <authorList>
            <consortium name="AG Swart"/>
            <person name="Singh M."/>
            <person name="Singh A."/>
            <person name="Seah K."/>
            <person name="Emmerich C."/>
        </authorList>
    </citation>
    <scope>NUCLEOTIDE SEQUENCE</scope>
    <source>
        <strain evidence="3">DP1</strain>
    </source>
</reference>
<feature type="region of interest" description="Disordered" evidence="1">
    <location>
        <begin position="1"/>
        <end position="36"/>
    </location>
</feature>
<accession>A0AAD2D195</accession>
<dbReference type="EMBL" id="CAMPGE010017588">
    <property type="protein sequence ID" value="CAI2376058.1"/>
    <property type="molecule type" value="Genomic_DNA"/>
</dbReference>
<organism evidence="3 4">
    <name type="scientific">Euplotes crassus</name>
    <dbReference type="NCBI Taxonomy" id="5936"/>
    <lineage>
        <taxon>Eukaryota</taxon>
        <taxon>Sar</taxon>
        <taxon>Alveolata</taxon>
        <taxon>Ciliophora</taxon>
        <taxon>Intramacronucleata</taxon>
        <taxon>Spirotrichea</taxon>
        <taxon>Hypotrichia</taxon>
        <taxon>Euplotida</taxon>
        <taxon>Euplotidae</taxon>
        <taxon>Moneuplotes</taxon>
    </lineage>
</organism>
<dbReference type="InterPro" id="IPR046347">
    <property type="entry name" value="bZIP_sf"/>
</dbReference>
<dbReference type="Proteomes" id="UP001295684">
    <property type="component" value="Unassembled WGS sequence"/>
</dbReference>
<evidence type="ECO:0000256" key="1">
    <source>
        <dbReference type="SAM" id="MobiDB-lite"/>
    </source>
</evidence>
<dbReference type="SUPFAM" id="SSF57959">
    <property type="entry name" value="Leucine zipper domain"/>
    <property type="match status" value="1"/>
</dbReference>
<proteinExistence type="predicted"/>
<dbReference type="GO" id="GO:0003700">
    <property type="term" value="F:DNA-binding transcription factor activity"/>
    <property type="evidence" value="ECO:0007669"/>
    <property type="project" value="InterPro"/>
</dbReference>
<name>A0AAD2D195_EUPCR</name>
<comment type="caution">
    <text evidence="3">The sequence shown here is derived from an EMBL/GenBank/DDBJ whole genome shotgun (WGS) entry which is preliminary data.</text>
</comment>
<dbReference type="AlphaFoldDB" id="A0AAD2D195"/>
<keyword evidence="4" id="KW-1185">Reference proteome</keyword>